<protein>
    <submittedName>
        <fullName evidence="6">Succinate-semialdehyde dehydrogenase/glutarate-semialdehyde dehydrogenase</fullName>
    </submittedName>
</protein>
<dbReference type="InterPro" id="IPR015590">
    <property type="entry name" value="Aldehyde_DH_dom"/>
</dbReference>
<evidence type="ECO:0000313" key="7">
    <source>
        <dbReference type="Proteomes" id="UP000295680"/>
    </source>
</evidence>
<dbReference type="InterPro" id="IPR050740">
    <property type="entry name" value="Aldehyde_DH_Superfamily"/>
</dbReference>
<evidence type="ECO:0000313" key="6">
    <source>
        <dbReference type="EMBL" id="TCO54349.1"/>
    </source>
</evidence>
<dbReference type="Gene3D" id="3.40.309.10">
    <property type="entry name" value="Aldehyde Dehydrogenase, Chain A, domain 2"/>
    <property type="match status" value="1"/>
</dbReference>
<accession>A0A4R2JDR7</accession>
<evidence type="ECO:0000256" key="2">
    <source>
        <dbReference type="ARBA" id="ARBA00023002"/>
    </source>
</evidence>
<dbReference type="OrthoDB" id="6882680at2"/>
<dbReference type="RefSeq" id="WP_132123318.1">
    <property type="nucleotide sequence ID" value="NZ_SLWS01000009.1"/>
</dbReference>
<organism evidence="6 7">
    <name type="scientific">Actinocrispum wychmicini</name>
    <dbReference type="NCBI Taxonomy" id="1213861"/>
    <lineage>
        <taxon>Bacteria</taxon>
        <taxon>Bacillati</taxon>
        <taxon>Actinomycetota</taxon>
        <taxon>Actinomycetes</taxon>
        <taxon>Pseudonocardiales</taxon>
        <taxon>Pseudonocardiaceae</taxon>
        <taxon>Actinocrispum</taxon>
    </lineage>
</organism>
<dbReference type="InterPro" id="IPR016163">
    <property type="entry name" value="Ald_DH_C"/>
</dbReference>
<evidence type="ECO:0000259" key="5">
    <source>
        <dbReference type="Pfam" id="PF00171"/>
    </source>
</evidence>
<dbReference type="FunFam" id="3.40.309.10:FF:000004">
    <property type="entry name" value="Succinate-semialdehyde dehydrogenase I"/>
    <property type="match status" value="1"/>
</dbReference>
<dbReference type="InterPro" id="IPR029510">
    <property type="entry name" value="Ald_DH_CS_GLU"/>
</dbReference>
<keyword evidence="2 4" id="KW-0560">Oxidoreductase</keyword>
<comment type="caution">
    <text evidence="6">The sequence shown here is derived from an EMBL/GenBank/DDBJ whole genome shotgun (WGS) entry which is preliminary data.</text>
</comment>
<dbReference type="InterPro" id="IPR016162">
    <property type="entry name" value="Ald_DH_N"/>
</dbReference>
<dbReference type="CDD" id="cd07103">
    <property type="entry name" value="ALDH_F5_SSADH_GabD"/>
    <property type="match status" value="1"/>
</dbReference>
<dbReference type="AlphaFoldDB" id="A0A4R2JDR7"/>
<dbReference type="PROSITE" id="PS00687">
    <property type="entry name" value="ALDEHYDE_DEHYDR_GLU"/>
    <property type="match status" value="1"/>
</dbReference>
<dbReference type="Pfam" id="PF00171">
    <property type="entry name" value="Aldedh"/>
    <property type="match status" value="1"/>
</dbReference>
<gene>
    <name evidence="6" type="ORF">EV192_109330</name>
</gene>
<dbReference type="GO" id="GO:0009450">
    <property type="term" value="P:gamma-aminobutyric acid catabolic process"/>
    <property type="evidence" value="ECO:0007669"/>
    <property type="project" value="TreeGrafter"/>
</dbReference>
<dbReference type="PANTHER" id="PTHR43353:SF5">
    <property type="entry name" value="SUCCINATE-SEMIALDEHYDE DEHYDROGENASE, MITOCHONDRIAL"/>
    <property type="match status" value="1"/>
</dbReference>
<feature type="domain" description="Aldehyde dehydrogenase" evidence="5">
    <location>
        <begin position="19"/>
        <end position="476"/>
    </location>
</feature>
<name>A0A4R2JDR7_9PSEU</name>
<evidence type="ECO:0000256" key="1">
    <source>
        <dbReference type="ARBA" id="ARBA00009986"/>
    </source>
</evidence>
<dbReference type="SUPFAM" id="SSF53720">
    <property type="entry name" value="ALDH-like"/>
    <property type="match status" value="1"/>
</dbReference>
<dbReference type="GO" id="GO:0004777">
    <property type="term" value="F:succinate-semialdehyde dehydrogenase (NAD+) activity"/>
    <property type="evidence" value="ECO:0007669"/>
    <property type="project" value="TreeGrafter"/>
</dbReference>
<comment type="similarity">
    <text evidence="1 4">Belongs to the aldehyde dehydrogenase family.</text>
</comment>
<dbReference type="PANTHER" id="PTHR43353">
    <property type="entry name" value="SUCCINATE-SEMIALDEHYDE DEHYDROGENASE, MITOCHONDRIAL"/>
    <property type="match status" value="1"/>
</dbReference>
<dbReference type="InterPro" id="IPR016161">
    <property type="entry name" value="Ald_DH/histidinol_DH"/>
</dbReference>
<sequence>MTDDLIAAIPTGLLIDGEWRPAVSGRHLGVEDPATGKTLAQVADAGAEDVDAALAAAVDAQADWAATTPRFRAELLRSAYDAVVANREKFATVISREMGKPLAEARTEVDYGADFLRWFGEETTRVGGRYQAAPDGNGRILTTAAPVGPCLLITPWNFPLAMLTRKVAPAIAAGCTMVVKPASLTPLTALLLAEVLNGLGLPRGVLNVITSSSASTVSQRLMHDRRLRKVSFTGSTPVGRTLLRLASDNIVRSSMELGGNAPFLVFADADLDRAVDGAVVAKMRNNGQSCVAANRFYVHRSIAVEFTDRLVTRLEALRFGPGTEPVDAGPLADEAQRDTVHTLVRAAVAGGAALRTGGEPDTGPGYFYPPTVLTSVPPDSPVLHNEIFGPVAPVVPFDTEDEAVSLANESEFGLAAYLFTENLDRALRLVDRLQVGMVGVNQGVVSNAAAPFGGVKASGLGREGGSEGIREYLDVRYAAISSPLGRP</sequence>
<evidence type="ECO:0000256" key="3">
    <source>
        <dbReference type="PROSITE-ProRule" id="PRU10007"/>
    </source>
</evidence>
<keyword evidence="7" id="KW-1185">Reference proteome</keyword>
<feature type="active site" evidence="3">
    <location>
        <position position="256"/>
    </location>
</feature>
<dbReference type="FunFam" id="3.40.605.10:FF:000007">
    <property type="entry name" value="NAD/NADP-dependent betaine aldehyde dehydrogenase"/>
    <property type="match status" value="1"/>
</dbReference>
<evidence type="ECO:0000256" key="4">
    <source>
        <dbReference type="RuleBase" id="RU003345"/>
    </source>
</evidence>
<proteinExistence type="inferred from homology"/>
<dbReference type="Gene3D" id="3.40.605.10">
    <property type="entry name" value="Aldehyde Dehydrogenase, Chain A, domain 1"/>
    <property type="match status" value="1"/>
</dbReference>
<dbReference type="EMBL" id="SLWS01000009">
    <property type="protein sequence ID" value="TCO54349.1"/>
    <property type="molecule type" value="Genomic_DNA"/>
</dbReference>
<dbReference type="Proteomes" id="UP000295680">
    <property type="component" value="Unassembled WGS sequence"/>
</dbReference>
<reference evidence="6 7" key="1">
    <citation type="submission" date="2019-03" db="EMBL/GenBank/DDBJ databases">
        <title>Genomic Encyclopedia of Type Strains, Phase IV (KMG-IV): sequencing the most valuable type-strain genomes for metagenomic binning, comparative biology and taxonomic classification.</title>
        <authorList>
            <person name="Goeker M."/>
        </authorList>
    </citation>
    <scope>NUCLEOTIDE SEQUENCE [LARGE SCALE GENOMIC DNA]</scope>
    <source>
        <strain evidence="6 7">DSM 45934</strain>
    </source>
</reference>